<reference evidence="1" key="1">
    <citation type="submission" date="2021-04" db="EMBL/GenBank/DDBJ databases">
        <title>Pseudaminobacter soli sp. nov., isolated from paddy soil contaminated by heavy metals.</title>
        <authorList>
            <person name="Zhang K."/>
        </authorList>
    </citation>
    <scope>NUCLEOTIDE SEQUENCE</scope>
    <source>
        <strain evidence="1">19-2017</strain>
    </source>
</reference>
<dbReference type="RefSeq" id="WP_188256312.1">
    <property type="nucleotide sequence ID" value="NZ_JABVCF010000010.1"/>
</dbReference>
<dbReference type="InterPro" id="IPR036737">
    <property type="entry name" value="OmpA-like_sf"/>
</dbReference>
<proteinExistence type="predicted"/>
<comment type="caution">
    <text evidence="1">The sequence shown here is derived from an EMBL/GenBank/DDBJ whole genome shotgun (WGS) entry which is preliminary data.</text>
</comment>
<dbReference type="Gene3D" id="3.30.1330.60">
    <property type="entry name" value="OmpA-like domain"/>
    <property type="match status" value="1"/>
</dbReference>
<name>A0A942E4E1_9HYPH</name>
<gene>
    <name evidence="1" type="ORF">KEU06_19350</name>
</gene>
<evidence type="ECO:0000313" key="1">
    <source>
        <dbReference type="EMBL" id="MBS3650771.1"/>
    </source>
</evidence>
<dbReference type="Proteomes" id="UP000680348">
    <property type="component" value="Unassembled WGS sequence"/>
</dbReference>
<sequence>MTLIVANVMPITGSGAKAAARLCNFETSQSFLLRDHIDFLDGPVASAIRSFQTPWVELRGYASRAGDAGYNQKLSERRIAAVRARIEQFANKVNFQVYVALGESQSGDNERDNSGYYRAVEVLVFGTKPPPPPQPKPPEEGSRSFAIKCLSSFSLAFPVIDGPQGSMMTFAIVDITARQSASYSYNALGITVPSGPSLSPISFAGAGPWKKFGTTNPVNLNDFVGRVDVGQEPGAQLGNKSAWGNLQVMFDTERLGAKLATTIPRSIIVGTGSGFAAPSLGSYGVGNFKMIGGIDAFLETVVEG</sequence>
<accession>A0A942E4E1</accession>
<protein>
    <recommendedName>
        <fullName evidence="3">OmpA-like domain-containing protein</fullName>
    </recommendedName>
</protein>
<dbReference type="EMBL" id="JAGWCR010000010">
    <property type="protein sequence ID" value="MBS3650771.1"/>
    <property type="molecule type" value="Genomic_DNA"/>
</dbReference>
<keyword evidence="2" id="KW-1185">Reference proteome</keyword>
<dbReference type="SUPFAM" id="SSF103088">
    <property type="entry name" value="OmpA-like"/>
    <property type="match status" value="1"/>
</dbReference>
<evidence type="ECO:0000313" key="2">
    <source>
        <dbReference type="Proteomes" id="UP000680348"/>
    </source>
</evidence>
<dbReference type="AlphaFoldDB" id="A0A942E4E1"/>
<evidence type="ECO:0008006" key="3">
    <source>
        <dbReference type="Google" id="ProtNLM"/>
    </source>
</evidence>
<organism evidence="1 2">
    <name type="scientific">Pseudaminobacter soli</name>
    <name type="common">ex Zhang et al. 2022</name>
    <dbReference type="NCBI Taxonomy" id="2831468"/>
    <lineage>
        <taxon>Bacteria</taxon>
        <taxon>Pseudomonadati</taxon>
        <taxon>Pseudomonadota</taxon>
        <taxon>Alphaproteobacteria</taxon>
        <taxon>Hyphomicrobiales</taxon>
        <taxon>Phyllobacteriaceae</taxon>
        <taxon>Pseudaminobacter</taxon>
    </lineage>
</organism>